<dbReference type="OMA" id="KFLWPEE"/>
<dbReference type="RefSeq" id="XP_007389370.1">
    <property type="nucleotide sequence ID" value="XM_007389308.1"/>
</dbReference>
<evidence type="ECO:0000313" key="2">
    <source>
        <dbReference type="Proteomes" id="UP000054196"/>
    </source>
</evidence>
<dbReference type="GeneID" id="18885798"/>
<dbReference type="HOGENOM" id="CLU_092523_0_0_1"/>
<dbReference type="EMBL" id="JH687578">
    <property type="protein sequence ID" value="EIN03401.1"/>
    <property type="molecule type" value="Genomic_DNA"/>
</dbReference>
<accession>R7S2C6</accession>
<feature type="non-terminal residue" evidence="1">
    <location>
        <position position="161"/>
    </location>
</feature>
<dbReference type="KEGG" id="psq:PUNSTDRAFT_78219"/>
<dbReference type="eggNOG" id="ENOG502SPGT">
    <property type="taxonomic scope" value="Eukaryota"/>
</dbReference>
<dbReference type="SUPFAM" id="SSF56672">
    <property type="entry name" value="DNA/RNA polymerases"/>
    <property type="match status" value="1"/>
</dbReference>
<sequence length="161" mass="19049">MYKTVDKRVRPVPGVYPEDARVERRLPEDPLISLPMLSPNPPDFEPTRKLTKERIEIMKINIDKFLWPEEEKLFLHIIKLNEKALAFEDAERGTFRDDYFTPFIYPTIDHKPWEQSNIPIPPGHREEVIKILKDKIAAGVYEPSQASYRSRWFCVKKKDGR</sequence>
<proteinExistence type="predicted"/>
<dbReference type="InterPro" id="IPR043502">
    <property type="entry name" value="DNA/RNA_pol_sf"/>
</dbReference>
<dbReference type="OrthoDB" id="5599163at2759"/>
<reference evidence="2" key="1">
    <citation type="journal article" date="2012" name="Science">
        <title>The Paleozoic origin of enzymatic lignin decomposition reconstructed from 31 fungal genomes.</title>
        <authorList>
            <person name="Floudas D."/>
            <person name="Binder M."/>
            <person name="Riley R."/>
            <person name="Barry K."/>
            <person name="Blanchette R.A."/>
            <person name="Henrissat B."/>
            <person name="Martinez A.T."/>
            <person name="Otillar R."/>
            <person name="Spatafora J.W."/>
            <person name="Yadav J.S."/>
            <person name="Aerts A."/>
            <person name="Benoit I."/>
            <person name="Boyd A."/>
            <person name="Carlson A."/>
            <person name="Copeland A."/>
            <person name="Coutinho P.M."/>
            <person name="de Vries R.P."/>
            <person name="Ferreira P."/>
            <person name="Findley K."/>
            <person name="Foster B."/>
            <person name="Gaskell J."/>
            <person name="Glotzer D."/>
            <person name="Gorecki P."/>
            <person name="Heitman J."/>
            <person name="Hesse C."/>
            <person name="Hori C."/>
            <person name="Igarashi K."/>
            <person name="Jurgens J.A."/>
            <person name="Kallen N."/>
            <person name="Kersten P."/>
            <person name="Kohler A."/>
            <person name="Kuees U."/>
            <person name="Kumar T.K.A."/>
            <person name="Kuo A."/>
            <person name="LaButti K."/>
            <person name="Larrondo L.F."/>
            <person name="Lindquist E."/>
            <person name="Ling A."/>
            <person name="Lombard V."/>
            <person name="Lucas S."/>
            <person name="Lundell T."/>
            <person name="Martin R."/>
            <person name="McLaughlin D.J."/>
            <person name="Morgenstern I."/>
            <person name="Morin E."/>
            <person name="Murat C."/>
            <person name="Nagy L.G."/>
            <person name="Nolan M."/>
            <person name="Ohm R.A."/>
            <person name="Patyshakuliyeva A."/>
            <person name="Rokas A."/>
            <person name="Ruiz-Duenas F.J."/>
            <person name="Sabat G."/>
            <person name="Salamov A."/>
            <person name="Samejima M."/>
            <person name="Schmutz J."/>
            <person name="Slot J.C."/>
            <person name="St John F."/>
            <person name="Stenlid J."/>
            <person name="Sun H."/>
            <person name="Sun S."/>
            <person name="Syed K."/>
            <person name="Tsang A."/>
            <person name="Wiebenga A."/>
            <person name="Young D."/>
            <person name="Pisabarro A."/>
            <person name="Eastwood D.C."/>
            <person name="Martin F."/>
            <person name="Cullen D."/>
            <person name="Grigoriev I.V."/>
            <person name="Hibbett D.S."/>
        </authorList>
    </citation>
    <scope>NUCLEOTIDE SEQUENCE [LARGE SCALE GENOMIC DNA]</scope>
    <source>
        <strain evidence="2">HHB-11173 SS5</strain>
    </source>
</reference>
<gene>
    <name evidence="1" type="ORF">PUNSTDRAFT_78219</name>
</gene>
<evidence type="ECO:0000313" key="1">
    <source>
        <dbReference type="EMBL" id="EIN03401.1"/>
    </source>
</evidence>
<protein>
    <recommendedName>
        <fullName evidence="3">DNA/RNA polymerase</fullName>
    </recommendedName>
</protein>
<keyword evidence="2" id="KW-1185">Reference proteome</keyword>
<dbReference type="AlphaFoldDB" id="R7S2C6"/>
<dbReference type="Proteomes" id="UP000054196">
    <property type="component" value="Unassembled WGS sequence"/>
</dbReference>
<evidence type="ECO:0008006" key="3">
    <source>
        <dbReference type="Google" id="ProtNLM"/>
    </source>
</evidence>
<dbReference type="Gene3D" id="3.10.10.10">
    <property type="entry name" value="HIV Type 1 Reverse Transcriptase, subunit A, domain 1"/>
    <property type="match status" value="1"/>
</dbReference>
<name>R7S2C6_PUNST</name>
<organism evidence="1 2">
    <name type="scientific">Punctularia strigosozonata (strain HHB-11173)</name>
    <name type="common">White-rot fungus</name>
    <dbReference type="NCBI Taxonomy" id="741275"/>
    <lineage>
        <taxon>Eukaryota</taxon>
        <taxon>Fungi</taxon>
        <taxon>Dikarya</taxon>
        <taxon>Basidiomycota</taxon>
        <taxon>Agaricomycotina</taxon>
        <taxon>Agaricomycetes</taxon>
        <taxon>Corticiales</taxon>
        <taxon>Punctulariaceae</taxon>
        <taxon>Punctularia</taxon>
    </lineage>
</organism>